<keyword evidence="5" id="KW-1185">Reference proteome</keyword>
<accession>A0A6L6Q8I5</accession>
<dbReference type="Proteomes" id="UP000484015">
    <property type="component" value="Unassembled WGS sequence"/>
</dbReference>
<dbReference type="AlphaFoldDB" id="A0A6L6Q8I5"/>
<reference evidence="4 5" key="1">
    <citation type="submission" date="2019-11" db="EMBL/GenBank/DDBJ databases">
        <title>Type strains purchased from KCTC, JCM and DSMZ.</title>
        <authorList>
            <person name="Lu H."/>
        </authorList>
    </citation>
    <scope>NUCLEOTIDE SEQUENCE [LARGE SCALE GENOMIC DNA]</scope>
    <source>
        <strain evidence="4 5">KCTC 42409</strain>
    </source>
</reference>
<sequence length="451" mass="48627">MKLTFLGAAGTVTGSRYLVESGGERILVDCGLFQGYKALRLRNRDAQPVDPATLTAVVLTHAHLDHAGALPLLVRDGYRGPVYCTAATRDLCHILLPDSGRLLEEEAAYANRHAFSKHAPALPLYTEKEALAALEYLAPVPFSHRIAIGKQFHVELRRAGHILGAAGVTVDADGKRLHFSGDLGRTSDPLLAPPEPAIHADYIVMESTYGDKMHDPADPAQRLAQTICETAARGGVTVIPSFAVGRAQALMHYLQQMKVQGAIPPVPVYLNSPMAADVTALYRKHRHDHRLSAEQVQAMCRAVTIINTPEESIALNQRRVPMVIIAASGMATGGRVLHHIKAFAPDRRNTILFAGFQAGGTRGAALVGGATEVKIHGEYVPVRARVIQIDNLSAHADQGELLAWLGACGKPQRVFVTHGEPQASDTLRRRIADTLGWQAEVPQHGAAVELT</sequence>
<comment type="caution">
    <text evidence="4">The sequence shown here is derived from an EMBL/GenBank/DDBJ whole genome shotgun (WGS) entry which is preliminary data.</text>
</comment>
<feature type="domain" description="Metallo-beta-lactamase" evidence="2">
    <location>
        <begin position="13"/>
        <end position="227"/>
    </location>
</feature>
<dbReference type="CDD" id="cd16295">
    <property type="entry name" value="TTHA0252-CPSF-like_MBL-fold"/>
    <property type="match status" value="1"/>
</dbReference>
<dbReference type="SMART" id="SM00849">
    <property type="entry name" value="Lactamase_B"/>
    <property type="match status" value="1"/>
</dbReference>
<evidence type="ECO:0000256" key="1">
    <source>
        <dbReference type="ARBA" id="ARBA00022801"/>
    </source>
</evidence>
<evidence type="ECO:0000313" key="4">
    <source>
        <dbReference type="EMBL" id="MTW05950.1"/>
    </source>
</evidence>
<dbReference type="OrthoDB" id="9803916at2"/>
<dbReference type="InterPro" id="IPR011108">
    <property type="entry name" value="RMMBL"/>
</dbReference>
<dbReference type="SMART" id="SM01027">
    <property type="entry name" value="Beta-Casp"/>
    <property type="match status" value="1"/>
</dbReference>
<dbReference type="GO" id="GO:0004521">
    <property type="term" value="F:RNA endonuclease activity"/>
    <property type="evidence" value="ECO:0007669"/>
    <property type="project" value="TreeGrafter"/>
</dbReference>
<feature type="domain" description="Beta-Casp" evidence="3">
    <location>
        <begin position="247"/>
        <end position="366"/>
    </location>
</feature>
<dbReference type="PANTHER" id="PTHR11203">
    <property type="entry name" value="CLEAVAGE AND POLYADENYLATION SPECIFICITY FACTOR FAMILY MEMBER"/>
    <property type="match status" value="1"/>
</dbReference>
<protein>
    <submittedName>
        <fullName evidence="4">MBL fold metallo-hydrolase</fullName>
    </submittedName>
</protein>
<dbReference type="PANTHER" id="PTHR11203:SF37">
    <property type="entry name" value="INTEGRATOR COMPLEX SUBUNIT 11"/>
    <property type="match status" value="1"/>
</dbReference>
<dbReference type="SUPFAM" id="SSF56281">
    <property type="entry name" value="Metallo-hydrolase/oxidoreductase"/>
    <property type="match status" value="1"/>
</dbReference>
<gene>
    <name evidence="4" type="ORF">GM668_28110</name>
</gene>
<dbReference type="InterPro" id="IPR050698">
    <property type="entry name" value="MBL"/>
</dbReference>
<proteinExistence type="predicted"/>
<evidence type="ECO:0000259" key="3">
    <source>
        <dbReference type="SMART" id="SM01027"/>
    </source>
</evidence>
<dbReference type="EMBL" id="WNLA01000033">
    <property type="protein sequence ID" value="MTW05950.1"/>
    <property type="molecule type" value="Genomic_DNA"/>
</dbReference>
<dbReference type="InterPro" id="IPR001279">
    <property type="entry name" value="Metallo-B-lactamas"/>
</dbReference>
<dbReference type="Gene3D" id="3.40.50.10890">
    <property type="match status" value="1"/>
</dbReference>
<dbReference type="Gene3D" id="3.60.15.10">
    <property type="entry name" value="Ribonuclease Z/Hydroxyacylglutathione hydrolase-like"/>
    <property type="match status" value="1"/>
</dbReference>
<dbReference type="InterPro" id="IPR022712">
    <property type="entry name" value="Beta_Casp"/>
</dbReference>
<dbReference type="InterPro" id="IPR036866">
    <property type="entry name" value="RibonucZ/Hydroxyglut_hydro"/>
</dbReference>
<dbReference type="Pfam" id="PF00753">
    <property type="entry name" value="Lactamase_B"/>
    <property type="match status" value="1"/>
</dbReference>
<dbReference type="Pfam" id="PF10996">
    <property type="entry name" value="Beta-Casp"/>
    <property type="match status" value="1"/>
</dbReference>
<keyword evidence="1 4" id="KW-0378">Hydrolase</keyword>
<dbReference type="GO" id="GO:0016787">
    <property type="term" value="F:hydrolase activity"/>
    <property type="evidence" value="ECO:0007669"/>
    <property type="project" value="UniProtKB-KW"/>
</dbReference>
<organism evidence="4 5">
    <name type="scientific">Pseudoduganella ginsengisoli</name>
    <dbReference type="NCBI Taxonomy" id="1462440"/>
    <lineage>
        <taxon>Bacteria</taxon>
        <taxon>Pseudomonadati</taxon>
        <taxon>Pseudomonadota</taxon>
        <taxon>Betaproteobacteria</taxon>
        <taxon>Burkholderiales</taxon>
        <taxon>Oxalobacteraceae</taxon>
        <taxon>Telluria group</taxon>
        <taxon>Pseudoduganella</taxon>
    </lineage>
</organism>
<name>A0A6L6Q8I5_9BURK</name>
<evidence type="ECO:0000313" key="5">
    <source>
        <dbReference type="Proteomes" id="UP000484015"/>
    </source>
</evidence>
<evidence type="ECO:0000259" key="2">
    <source>
        <dbReference type="SMART" id="SM00849"/>
    </source>
</evidence>
<dbReference type="Pfam" id="PF07521">
    <property type="entry name" value="RMMBL"/>
    <property type="match status" value="1"/>
</dbReference>
<dbReference type="RefSeq" id="WP_155442292.1">
    <property type="nucleotide sequence ID" value="NZ_WNLA01000033.1"/>
</dbReference>